<protein>
    <submittedName>
        <fullName evidence="2">Uncharacterized protein</fullName>
    </submittedName>
</protein>
<keyword evidence="1" id="KW-0472">Membrane</keyword>
<dbReference type="Proteomes" id="UP001303889">
    <property type="component" value="Unassembled WGS sequence"/>
</dbReference>
<reference evidence="2" key="2">
    <citation type="submission" date="2023-05" db="EMBL/GenBank/DDBJ databases">
        <authorList>
            <consortium name="Lawrence Berkeley National Laboratory"/>
            <person name="Steindorff A."/>
            <person name="Hensen N."/>
            <person name="Bonometti L."/>
            <person name="Westerberg I."/>
            <person name="Brannstrom I.O."/>
            <person name="Guillou S."/>
            <person name="Cros-Aarteil S."/>
            <person name="Calhoun S."/>
            <person name="Haridas S."/>
            <person name="Kuo A."/>
            <person name="Mondo S."/>
            <person name="Pangilinan J."/>
            <person name="Riley R."/>
            <person name="Labutti K."/>
            <person name="Andreopoulos B."/>
            <person name="Lipzen A."/>
            <person name="Chen C."/>
            <person name="Yanf M."/>
            <person name="Daum C."/>
            <person name="Ng V."/>
            <person name="Clum A."/>
            <person name="Ohm R."/>
            <person name="Martin F."/>
            <person name="Silar P."/>
            <person name="Natvig D."/>
            <person name="Lalanne C."/>
            <person name="Gautier V."/>
            <person name="Ament-Velasquez S.L."/>
            <person name="Kruys A."/>
            <person name="Hutchinson M.I."/>
            <person name="Powell A.J."/>
            <person name="Barry K."/>
            <person name="Miller A.N."/>
            <person name="Grigoriev I.V."/>
            <person name="Debuchy R."/>
            <person name="Gladieux P."/>
            <person name="Thoren M.H."/>
            <person name="Johannesson H."/>
        </authorList>
    </citation>
    <scope>NUCLEOTIDE SEQUENCE</scope>
    <source>
        <strain evidence="2">CBS 103.79</strain>
    </source>
</reference>
<accession>A0AAN6MAR6</accession>
<proteinExistence type="predicted"/>
<name>A0AAN6MAR6_9PEZI</name>
<evidence type="ECO:0000313" key="3">
    <source>
        <dbReference type="Proteomes" id="UP001303889"/>
    </source>
</evidence>
<keyword evidence="1" id="KW-0812">Transmembrane</keyword>
<feature type="transmembrane region" description="Helical" evidence="1">
    <location>
        <begin position="33"/>
        <end position="51"/>
    </location>
</feature>
<dbReference type="EMBL" id="MU856321">
    <property type="protein sequence ID" value="KAK3896967.1"/>
    <property type="molecule type" value="Genomic_DNA"/>
</dbReference>
<keyword evidence="3" id="KW-1185">Reference proteome</keyword>
<evidence type="ECO:0000256" key="1">
    <source>
        <dbReference type="SAM" id="Phobius"/>
    </source>
</evidence>
<organism evidence="2 3">
    <name type="scientific">Staphylotrichum tortipilum</name>
    <dbReference type="NCBI Taxonomy" id="2831512"/>
    <lineage>
        <taxon>Eukaryota</taxon>
        <taxon>Fungi</taxon>
        <taxon>Dikarya</taxon>
        <taxon>Ascomycota</taxon>
        <taxon>Pezizomycotina</taxon>
        <taxon>Sordariomycetes</taxon>
        <taxon>Sordariomycetidae</taxon>
        <taxon>Sordariales</taxon>
        <taxon>Chaetomiaceae</taxon>
        <taxon>Staphylotrichum</taxon>
    </lineage>
</organism>
<comment type="caution">
    <text evidence="2">The sequence shown here is derived from an EMBL/GenBank/DDBJ whole genome shotgun (WGS) entry which is preliminary data.</text>
</comment>
<evidence type="ECO:0000313" key="2">
    <source>
        <dbReference type="EMBL" id="KAK3896967.1"/>
    </source>
</evidence>
<sequence>MSPLAPFRPTMRLAANVNAAVLKSPVTRTAPRMIIPGLVVVGAVSGVVAYVRTQLRKESETMNRMFSQQNTAEVRARRDARLLVNTEGNPRKTVYNILNW</sequence>
<dbReference type="AlphaFoldDB" id="A0AAN6MAR6"/>
<reference evidence="2" key="1">
    <citation type="journal article" date="2023" name="Mol. Phylogenet. Evol.">
        <title>Genome-scale phylogeny and comparative genomics of the fungal order Sordariales.</title>
        <authorList>
            <person name="Hensen N."/>
            <person name="Bonometti L."/>
            <person name="Westerberg I."/>
            <person name="Brannstrom I.O."/>
            <person name="Guillou S."/>
            <person name="Cros-Aarteil S."/>
            <person name="Calhoun S."/>
            <person name="Haridas S."/>
            <person name="Kuo A."/>
            <person name="Mondo S."/>
            <person name="Pangilinan J."/>
            <person name="Riley R."/>
            <person name="LaButti K."/>
            <person name="Andreopoulos B."/>
            <person name="Lipzen A."/>
            <person name="Chen C."/>
            <person name="Yan M."/>
            <person name="Daum C."/>
            <person name="Ng V."/>
            <person name="Clum A."/>
            <person name="Steindorff A."/>
            <person name="Ohm R.A."/>
            <person name="Martin F."/>
            <person name="Silar P."/>
            <person name="Natvig D.O."/>
            <person name="Lalanne C."/>
            <person name="Gautier V."/>
            <person name="Ament-Velasquez S.L."/>
            <person name="Kruys A."/>
            <person name="Hutchinson M.I."/>
            <person name="Powell A.J."/>
            <person name="Barry K."/>
            <person name="Miller A.N."/>
            <person name="Grigoriev I.V."/>
            <person name="Debuchy R."/>
            <person name="Gladieux P."/>
            <person name="Hiltunen Thoren M."/>
            <person name="Johannesson H."/>
        </authorList>
    </citation>
    <scope>NUCLEOTIDE SEQUENCE</scope>
    <source>
        <strain evidence="2">CBS 103.79</strain>
    </source>
</reference>
<gene>
    <name evidence="2" type="ORF">C8A05DRAFT_39481</name>
</gene>
<keyword evidence="1" id="KW-1133">Transmembrane helix</keyword>